<feature type="compositionally biased region" description="Pro residues" evidence="1">
    <location>
        <begin position="1"/>
        <end position="11"/>
    </location>
</feature>
<evidence type="ECO:0000256" key="1">
    <source>
        <dbReference type="SAM" id="MobiDB-lite"/>
    </source>
</evidence>
<protein>
    <submittedName>
        <fullName evidence="3">Uncharacterized protein</fullName>
    </submittedName>
</protein>
<dbReference type="Proteomes" id="UP000887575">
    <property type="component" value="Unassembled WGS sequence"/>
</dbReference>
<accession>A0AAF3FIV8</accession>
<name>A0AAF3FIV8_9BILA</name>
<evidence type="ECO:0000313" key="2">
    <source>
        <dbReference type="Proteomes" id="UP000887575"/>
    </source>
</evidence>
<dbReference type="InterPro" id="IPR011989">
    <property type="entry name" value="ARM-like"/>
</dbReference>
<organism evidence="2 3">
    <name type="scientific">Mesorhabditis belari</name>
    <dbReference type="NCBI Taxonomy" id="2138241"/>
    <lineage>
        <taxon>Eukaryota</taxon>
        <taxon>Metazoa</taxon>
        <taxon>Ecdysozoa</taxon>
        <taxon>Nematoda</taxon>
        <taxon>Chromadorea</taxon>
        <taxon>Rhabditida</taxon>
        <taxon>Rhabditina</taxon>
        <taxon>Rhabditomorpha</taxon>
        <taxon>Rhabditoidea</taxon>
        <taxon>Rhabditidae</taxon>
        <taxon>Mesorhabditinae</taxon>
        <taxon>Mesorhabditis</taxon>
    </lineage>
</organism>
<evidence type="ECO:0000313" key="3">
    <source>
        <dbReference type="WBParaSite" id="MBELARI_LOCUS7050"/>
    </source>
</evidence>
<sequence length="751" mass="86245">MLSVPPQPQNPLPTGYEQQGPSTSQPYSPQVPAQQQFYQQRMTASPLPRSPSRVSQLRGNERVQRWANPYPQAGQYAPSPTPSMISHTSDMDMSMISIQSYASQMSHASQNPVHTIRRNLQQPHPSQPSPVPSENIDPAAQNRMWQQIEHIKTHLQGPQWTMVIEQEGFWSCVSHLVSSKEFMACNSQILYGFLEVYIRKLHSPDVKPMQANHFLTLIWWLMTNHKEIRETFIKIYSQDRNKLNALIALMNYPAIPNNPQASNIYRHNGHYAFQIIFMLAHRERDGIPKVNEEILAYLRSIPGPGQILFEKFFVPSPGIQTFQKGNLQRKGDGVKFLLRTVEVLLERSLDDEVNKIIGNHRLIETIIGRVFDMDPEVFGHGIKIVQAYSHLREIKKVDMAGVFLQICKALERKEILNNEVILCHTVGFLMNATANHQENKVKLLGTGNLVSTLNWLEFYSKKANLNEADLIDNMIGVISNLAKTPFTMDPKRFSDLYATTNQPCDHLEIARIYEGIKIILSKKYFQETLFRLLRRDRFGNVYNLSNPKDAAQQQLRIKSTTLMTKARIVRLINVLVSQVKTDEWTIHLNQVVDEKNLVDILHDLAFLFKDPPLDSQLFEDALKLEADIFELFSTIYDHCPALKLHLENLFKLQKWNPFELSKGYELRESKCVPSLICAILDFCKRIFNDREVVQSFANYQSKFDELSNSGYHEIQSRARDVMAVMGADQGIQLDPFGGLFSRGYEDDVMES</sequence>
<feature type="compositionally biased region" description="Low complexity" evidence="1">
    <location>
        <begin position="30"/>
        <end position="40"/>
    </location>
</feature>
<keyword evidence="2" id="KW-1185">Reference proteome</keyword>
<reference evidence="3" key="1">
    <citation type="submission" date="2024-02" db="UniProtKB">
        <authorList>
            <consortium name="WormBaseParasite"/>
        </authorList>
    </citation>
    <scope>IDENTIFICATION</scope>
</reference>
<dbReference type="AlphaFoldDB" id="A0AAF3FIV8"/>
<dbReference type="WBParaSite" id="MBELARI_LOCUS7050">
    <property type="protein sequence ID" value="MBELARI_LOCUS7050"/>
    <property type="gene ID" value="MBELARI_LOCUS7050"/>
</dbReference>
<feature type="compositionally biased region" description="Polar residues" evidence="1">
    <location>
        <begin position="16"/>
        <end position="28"/>
    </location>
</feature>
<dbReference type="Gene3D" id="1.25.10.10">
    <property type="entry name" value="Leucine-rich Repeat Variant"/>
    <property type="match status" value="1"/>
</dbReference>
<feature type="region of interest" description="Disordered" evidence="1">
    <location>
        <begin position="1"/>
        <end position="81"/>
    </location>
</feature>
<proteinExistence type="predicted"/>